<dbReference type="SMART" id="SM00398">
    <property type="entry name" value="HMG"/>
    <property type="match status" value="2"/>
</dbReference>
<accession>A0ABM1SFW8</accession>
<protein>
    <submittedName>
        <fullName evidence="6">Intrastrand cross-link recognition protein-like isoform X1</fullName>
    </submittedName>
</protein>
<dbReference type="InterPro" id="IPR050342">
    <property type="entry name" value="HMGB"/>
</dbReference>
<dbReference type="PANTHER" id="PTHR48112">
    <property type="entry name" value="HIGH MOBILITY GROUP PROTEIN DSP1"/>
    <property type="match status" value="1"/>
</dbReference>
<dbReference type="InterPro" id="IPR036910">
    <property type="entry name" value="HMG_box_dom_sf"/>
</dbReference>
<keyword evidence="1 2" id="KW-0238">DNA-binding</keyword>
<dbReference type="PRINTS" id="PR00886">
    <property type="entry name" value="HIGHMOBLTY12"/>
</dbReference>
<feature type="domain" description="HMG box" evidence="4">
    <location>
        <begin position="186"/>
        <end position="254"/>
    </location>
</feature>
<dbReference type="CDD" id="cd22005">
    <property type="entry name" value="HMG-box_AtHMGB1-like"/>
    <property type="match status" value="1"/>
</dbReference>
<dbReference type="Proteomes" id="UP000694941">
    <property type="component" value="Unplaced"/>
</dbReference>
<gene>
    <name evidence="6" type="primary">LOC106460163</name>
</gene>
<dbReference type="PROSITE" id="PS50118">
    <property type="entry name" value="HMG_BOX_2"/>
    <property type="match status" value="2"/>
</dbReference>
<dbReference type="SUPFAM" id="SSF47095">
    <property type="entry name" value="HMG-box"/>
    <property type="match status" value="2"/>
</dbReference>
<evidence type="ECO:0000313" key="5">
    <source>
        <dbReference type="Proteomes" id="UP000694941"/>
    </source>
</evidence>
<feature type="DNA-binding region" description="HMG box" evidence="2">
    <location>
        <begin position="186"/>
        <end position="254"/>
    </location>
</feature>
<evidence type="ECO:0000259" key="4">
    <source>
        <dbReference type="PROSITE" id="PS50118"/>
    </source>
</evidence>
<feature type="domain" description="HMG box" evidence="4">
    <location>
        <begin position="109"/>
        <end position="178"/>
    </location>
</feature>
<dbReference type="PANTHER" id="PTHR48112:SF22">
    <property type="entry name" value="MITOCHONDRIAL TRANSCRIPTION FACTOR A, ISOFORM B"/>
    <property type="match status" value="1"/>
</dbReference>
<dbReference type="Gene3D" id="1.10.30.10">
    <property type="entry name" value="High mobility group box domain"/>
    <property type="match status" value="2"/>
</dbReference>
<evidence type="ECO:0000256" key="2">
    <source>
        <dbReference type="PROSITE-ProRule" id="PRU00267"/>
    </source>
</evidence>
<feature type="compositionally biased region" description="Low complexity" evidence="3">
    <location>
        <begin position="287"/>
        <end position="310"/>
    </location>
</feature>
<dbReference type="GeneID" id="106460163"/>
<feature type="compositionally biased region" description="Low complexity" evidence="3">
    <location>
        <begin position="377"/>
        <end position="395"/>
    </location>
</feature>
<organism evidence="5 6">
    <name type="scientific">Limulus polyphemus</name>
    <name type="common">Atlantic horseshoe crab</name>
    <dbReference type="NCBI Taxonomy" id="6850"/>
    <lineage>
        <taxon>Eukaryota</taxon>
        <taxon>Metazoa</taxon>
        <taxon>Ecdysozoa</taxon>
        <taxon>Arthropoda</taxon>
        <taxon>Chelicerata</taxon>
        <taxon>Merostomata</taxon>
        <taxon>Xiphosura</taxon>
        <taxon>Limulidae</taxon>
        <taxon>Limulus</taxon>
    </lineage>
</organism>
<keyword evidence="2" id="KW-0539">Nucleus</keyword>
<name>A0ABM1SFW8_LIMPO</name>
<reference evidence="6" key="1">
    <citation type="submission" date="2025-08" db="UniProtKB">
        <authorList>
            <consortium name="RefSeq"/>
        </authorList>
    </citation>
    <scope>IDENTIFICATION</scope>
    <source>
        <tissue evidence="6">Muscle</tissue>
    </source>
</reference>
<feature type="compositionally biased region" description="Basic and acidic residues" evidence="3">
    <location>
        <begin position="1"/>
        <end position="11"/>
    </location>
</feature>
<dbReference type="CDD" id="cd21978">
    <property type="entry name" value="HMG-box_HMGB_rpt1"/>
    <property type="match status" value="1"/>
</dbReference>
<feature type="region of interest" description="Disordered" evidence="3">
    <location>
        <begin position="276"/>
        <end position="316"/>
    </location>
</feature>
<feature type="region of interest" description="Disordered" evidence="3">
    <location>
        <begin position="89"/>
        <end position="108"/>
    </location>
</feature>
<dbReference type="InterPro" id="IPR009071">
    <property type="entry name" value="HMG_box_dom"/>
</dbReference>
<evidence type="ECO:0000256" key="1">
    <source>
        <dbReference type="ARBA" id="ARBA00023125"/>
    </source>
</evidence>
<sequence>MSAARTVHETEYDYQGMAQHQGMSPDGNSSSIHPSMAQLAMLPAGLNLTMNTANQLIGAGLQGSPFSNNSAPRHFPQGTPLMASYPAGRGGGGKMKKKPKVNKDGIPAPKRATTAYINFTQWYREEMKKSGRQVPRIGDFGKECAAKWNSMSEEEKQPFIDASSKDRERYRREMAIYKPARDSNKPKRPGTAFMLFMSDFRKRMAGKEPEGGVAAMAKLGGEQWRNMTEEEKQPYVEKQNEAKIIYEQSMEEYRRQQSTSVQQMAKQPNMMMMQLEEQDDSDSKDIAQSPSGNSASASPPAAHSVSPATSGLSSNIPSGLSPMPLAQMTPAHSAALQMAYGQPSVAALPNLSHLGNILNTPINYTQAHAANNSPYMGNSNNSYNQSPQSGQYSWS</sequence>
<proteinExistence type="predicted"/>
<evidence type="ECO:0000256" key="3">
    <source>
        <dbReference type="SAM" id="MobiDB-lite"/>
    </source>
</evidence>
<evidence type="ECO:0000313" key="6">
    <source>
        <dbReference type="RefSeq" id="XP_022242523.1"/>
    </source>
</evidence>
<feature type="region of interest" description="Disordered" evidence="3">
    <location>
        <begin position="1"/>
        <end position="32"/>
    </location>
</feature>
<dbReference type="RefSeq" id="XP_022242523.1">
    <property type="nucleotide sequence ID" value="XM_022386815.1"/>
</dbReference>
<keyword evidence="5" id="KW-1185">Reference proteome</keyword>
<feature type="region of interest" description="Disordered" evidence="3">
    <location>
        <begin position="373"/>
        <end position="395"/>
    </location>
</feature>
<feature type="DNA-binding region" description="HMG box" evidence="2">
    <location>
        <begin position="109"/>
        <end position="178"/>
    </location>
</feature>
<dbReference type="Pfam" id="PF00505">
    <property type="entry name" value="HMG_box"/>
    <property type="match status" value="1"/>
</dbReference>
<dbReference type="Pfam" id="PF09011">
    <property type="entry name" value="HMG_box_2"/>
    <property type="match status" value="1"/>
</dbReference>